<dbReference type="InterPro" id="IPR003675">
    <property type="entry name" value="Rce1/LyrA-like_dom"/>
</dbReference>
<dbReference type="RefSeq" id="WP_043412605.1">
    <property type="nucleotide sequence ID" value="NZ_CP092427.2"/>
</dbReference>
<keyword evidence="2" id="KW-0378">Hydrolase</keyword>
<evidence type="ECO:0000313" key="3">
    <source>
        <dbReference type="Proteomes" id="UP001055159"/>
    </source>
</evidence>
<organism evidence="2 3">
    <name type="scientific">Mycolicibacterium rufum</name>
    <dbReference type="NCBI Taxonomy" id="318424"/>
    <lineage>
        <taxon>Bacteria</taxon>
        <taxon>Bacillati</taxon>
        <taxon>Actinomycetota</taxon>
        <taxon>Actinomycetes</taxon>
        <taxon>Mycobacteriales</taxon>
        <taxon>Mycobacteriaceae</taxon>
        <taxon>Mycolicibacterium</taxon>
    </lineage>
</organism>
<dbReference type="InterPro" id="IPR015837">
    <property type="entry name" value="UCP026622_CAAX_protease"/>
</dbReference>
<dbReference type="PIRSF" id="PIRSF026622">
    <property type="entry name" value="Proteas_026622"/>
    <property type="match status" value="1"/>
</dbReference>
<evidence type="ECO:0000313" key="2">
    <source>
        <dbReference type="EMBL" id="ULP36115.1"/>
    </source>
</evidence>
<dbReference type="GO" id="GO:0008237">
    <property type="term" value="F:metallopeptidase activity"/>
    <property type="evidence" value="ECO:0007669"/>
    <property type="project" value="UniProtKB-KW"/>
</dbReference>
<protein>
    <submittedName>
        <fullName evidence="2">CPBP family intramembrane metalloprotease</fullName>
    </submittedName>
</protein>
<name>A0ABY3U922_9MYCO</name>
<proteinExistence type="predicted"/>
<reference evidence="2" key="1">
    <citation type="submission" date="2022-08" db="EMBL/GenBank/DDBJ databases">
        <title>Whole genome sequencing of non-tuberculosis mycobacteria type-strains.</title>
        <authorList>
            <person name="Igarashi Y."/>
            <person name="Osugi A."/>
            <person name="Mitarai S."/>
        </authorList>
    </citation>
    <scope>NUCLEOTIDE SEQUENCE</scope>
    <source>
        <strain evidence="2">JCM 16372</strain>
    </source>
</reference>
<dbReference type="Proteomes" id="UP001055159">
    <property type="component" value="Chromosome"/>
</dbReference>
<sequence length="203" mass="20790">MTPARIRASALAAILLGWSVVAPRVPLRWHPLPHAVLGTAAAASTHRSLGLRRPALTRGLRWGGVAAAAVSAAVAVATTVAPVRDGIAAGAPPDSPARWLLLRIPFGTVWSEETTYRAALGSTAAQAFGARAGRWFTAAVFGLSHVPDARAAGQSVPGTVLVTGAAGWIFAWLYDTSGSLAAPMLAHLAVNEAGAVAAVTLRR</sequence>
<dbReference type="EMBL" id="CP092427">
    <property type="protein sequence ID" value="ULP36115.1"/>
    <property type="molecule type" value="Genomic_DNA"/>
</dbReference>
<keyword evidence="3" id="KW-1185">Reference proteome</keyword>
<gene>
    <name evidence="2" type="ORF">MJO55_23300</name>
</gene>
<feature type="domain" description="CAAX prenyl protease 2/Lysostaphin resistance protein A-like" evidence="1">
    <location>
        <begin position="98"/>
        <end position="191"/>
    </location>
</feature>
<dbReference type="Pfam" id="PF02517">
    <property type="entry name" value="Rce1-like"/>
    <property type="match status" value="1"/>
</dbReference>
<evidence type="ECO:0000259" key="1">
    <source>
        <dbReference type="Pfam" id="PF02517"/>
    </source>
</evidence>
<accession>A0ABY3U922</accession>
<keyword evidence="2" id="KW-0482">Metalloprotease</keyword>
<keyword evidence="2" id="KW-0645">Protease</keyword>